<feature type="domain" description="HNH nuclease" evidence="1">
    <location>
        <begin position="122"/>
        <end position="163"/>
    </location>
</feature>
<evidence type="ECO:0000313" key="3">
    <source>
        <dbReference type="Proteomes" id="UP001597241"/>
    </source>
</evidence>
<organism evidence="2 3">
    <name type="scientific">Lutibacter holmesii</name>
    <dbReference type="NCBI Taxonomy" id="1137985"/>
    <lineage>
        <taxon>Bacteria</taxon>
        <taxon>Pseudomonadati</taxon>
        <taxon>Bacteroidota</taxon>
        <taxon>Flavobacteriia</taxon>
        <taxon>Flavobacteriales</taxon>
        <taxon>Flavobacteriaceae</taxon>
        <taxon>Lutibacter</taxon>
    </lineage>
</organism>
<dbReference type="Proteomes" id="UP001597241">
    <property type="component" value="Unassembled WGS sequence"/>
</dbReference>
<comment type="caution">
    <text evidence="2">The sequence shown here is derived from an EMBL/GenBank/DDBJ whole genome shotgun (WGS) entry which is preliminary data.</text>
</comment>
<keyword evidence="2" id="KW-0540">Nuclease</keyword>
<sequence>MPFRFIRPWYSEFLRGVKDGEVNSKILNLQNESAPYTIDLNLKSIEINQDWFYWIKTNFKLIESFTYFELLKYLEKQNPNVTSLSLKLVKPVVRSLSQPTKLWKKFIEKNPMEVDVFEKRPLLDIESLSIDHFLPWSFVSNDLIWNLHPIDKNINSSKNNFLPSLNYLNSFSLLQYSFCKFLLNENNKLIESYYALFNCSKEELDNIQKKLFIKKMNETFLPKFEIATNMGFNNNWVLD</sequence>
<protein>
    <submittedName>
        <fullName evidence="2">HNH endonuclease domain-containing protein</fullName>
    </submittedName>
</protein>
<keyword evidence="2" id="KW-0255">Endonuclease</keyword>
<gene>
    <name evidence="2" type="ORF">ACFQ5N_02045</name>
</gene>
<dbReference type="InterPro" id="IPR003615">
    <property type="entry name" value="HNH_nuc"/>
</dbReference>
<dbReference type="Pfam" id="PF13395">
    <property type="entry name" value="HNH_4"/>
    <property type="match status" value="1"/>
</dbReference>
<name>A0ABW3WKK7_9FLAO</name>
<proteinExistence type="predicted"/>
<dbReference type="EMBL" id="JBHTMV010000002">
    <property type="protein sequence ID" value="MFD1292605.1"/>
    <property type="molecule type" value="Genomic_DNA"/>
</dbReference>
<evidence type="ECO:0000259" key="1">
    <source>
        <dbReference type="Pfam" id="PF13395"/>
    </source>
</evidence>
<dbReference type="GO" id="GO:0004519">
    <property type="term" value="F:endonuclease activity"/>
    <property type="evidence" value="ECO:0007669"/>
    <property type="project" value="UniProtKB-KW"/>
</dbReference>
<reference evidence="3" key="1">
    <citation type="journal article" date="2019" name="Int. J. Syst. Evol. Microbiol.">
        <title>The Global Catalogue of Microorganisms (GCM) 10K type strain sequencing project: providing services to taxonomists for standard genome sequencing and annotation.</title>
        <authorList>
            <consortium name="The Broad Institute Genomics Platform"/>
            <consortium name="The Broad Institute Genome Sequencing Center for Infectious Disease"/>
            <person name="Wu L."/>
            <person name="Ma J."/>
        </authorList>
    </citation>
    <scope>NUCLEOTIDE SEQUENCE [LARGE SCALE GENOMIC DNA]</scope>
    <source>
        <strain evidence="3">CCUG 62221</strain>
    </source>
</reference>
<evidence type="ECO:0000313" key="2">
    <source>
        <dbReference type="EMBL" id="MFD1292605.1"/>
    </source>
</evidence>
<dbReference type="RefSeq" id="WP_386807304.1">
    <property type="nucleotide sequence ID" value="NZ_JBHTMV010000002.1"/>
</dbReference>
<accession>A0ABW3WKK7</accession>
<keyword evidence="2" id="KW-0378">Hydrolase</keyword>
<keyword evidence="3" id="KW-1185">Reference proteome</keyword>